<feature type="domain" description="Methylase-associated X1" evidence="2">
    <location>
        <begin position="70"/>
        <end position="184"/>
    </location>
</feature>
<dbReference type="PATRIC" id="fig|1216932.3.peg.636"/>
<dbReference type="HOGENOM" id="CLU_438532_0_0_9"/>
<keyword evidence="4" id="KW-1185">Reference proteome</keyword>
<evidence type="ECO:0000259" key="2">
    <source>
        <dbReference type="Pfam" id="PF20296"/>
    </source>
</evidence>
<dbReference type="InterPro" id="IPR046894">
    <property type="entry name" value="MTaX1"/>
</dbReference>
<evidence type="ECO:0000313" key="4">
    <source>
        <dbReference type="Proteomes" id="UP000019426"/>
    </source>
</evidence>
<reference evidence="3 4" key="1">
    <citation type="submission" date="2013-11" db="EMBL/GenBank/DDBJ databases">
        <title>Complete genome sequence of Clostridum sp. M2/40.</title>
        <authorList>
            <person name="Wibberg D."/>
            <person name="Puehler A."/>
            <person name="Schlueter A."/>
        </authorList>
    </citation>
    <scope>NUCLEOTIDE SEQUENCE [LARGE SCALE GENOMIC DNA]</scope>
    <source>
        <strain evidence="4">M2/40</strain>
    </source>
</reference>
<dbReference type="InterPro" id="IPR011704">
    <property type="entry name" value="ATPase_dyneun-rel_AAA"/>
</dbReference>
<dbReference type="GO" id="GO:0005524">
    <property type="term" value="F:ATP binding"/>
    <property type="evidence" value="ECO:0007669"/>
    <property type="project" value="InterPro"/>
</dbReference>
<name>W6S0K0_9CLOT</name>
<dbReference type="GO" id="GO:0016887">
    <property type="term" value="F:ATP hydrolysis activity"/>
    <property type="evidence" value="ECO:0007669"/>
    <property type="project" value="InterPro"/>
</dbReference>
<proteinExistence type="predicted"/>
<evidence type="ECO:0000259" key="1">
    <source>
        <dbReference type="Pfam" id="PF07728"/>
    </source>
</evidence>
<dbReference type="Gene3D" id="3.40.50.300">
    <property type="entry name" value="P-loop containing nucleotide triphosphate hydrolases"/>
    <property type="match status" value="1"/>
</dbReference>
<dbReference type="Proteomes" id="UP000019426">
    <property type="component" value="Chromosome M2/40_rep1"/>
</dbReference>
<protein>
    <submittedName>
        <fullName evidence="3">Uncharacterized protein</fullName>
    </submittedName>
</protein>
<dbReference type="PANTHER" id="PTHR37291:SF1">
    <property type="entry name" value="TYPE IV METHYL-DIRECTED RESTRICTION ENZYME ECOKMCRB SUBUNIT"/>
    <property type="match status" value="1"/>
</dbReference>
<dbReference type="InterPro" id="IPR027417">
    <property type="entry name" value="P-loop_NTPase"/>
</dbReference>
<dbReference type="EMBL" id="HG917868">
    <property type="protein sequence ID" value="CDM67812.1"/>
    <property type="molecule type" value="Genomic_DNA"/>
</dbReference>
<dbReference type="AlphaFoldDB" id="W6S0K0"/>
<dbReference type="SUPFAM" id="SSF52540">
    <property type="entry name" value="P-loop containing nucleoside triphosphate hydrolases"/>
    <property type="match status" value="1"/>
</dbReference>
<gene>
    <name evidence="3" type="ORF">CM240_0647</name>
</gene>
<dbReference type="REBASE" id="78798">
    <property type="entry name" value="R1.CspM240ORF645P"/>
</dbReference>
<dbReference type="eggNOG" id="COG1401">
    <property type="taxonomic scope" value="Bacteria"/>
</dbReference>
<sequence length="538" mass="62253">MSSLRWEVDYNGVLVWREAATCSRNRGEGKTELIRELFERDGWTCQVIDDSSKFVKISLSNPNFENSVIYNVALVNVVNEYRNRSDDPESPSSYEKRIQGQDFSQYNLENKLVLGLYVIDSEEDLNNSIIVSWPKEILTDGSNRAYRVNTKENIQPARVFGLYADKSSAYNVVTFKPQNIHIYLKNRDALHRYDAPSIEENAQPEGSVDLQQPVIDYPHNRIIFGAPGTGKSFKLDKDKSVFGDNYERVTFHPNYSYSQFVGSYKPKPKKNGNGDEYVSYEFVPGPFLRTWVNAQKSLKDNDGKSHLLIIEEINRANVAAVFGDVFQLLDRKADGTSEYEISTTEDMRKYLIEEHYFTIDEVASIKLPNNMYIWATMNSADQGVTPVDSAFKRRWHFEYIGINECMDEISEKEIDLKPYGRVNWNQLRLKINDRLTQPDLNINEDKLIGPFFLSEKELESNNIDLIFKSKLLMYLYEDVLKHRKGKLFRSDLNTLSKVFEAYDKGENVFDFELTSELLDNSEDITEQMVEQVNNMGNE</sequence>
<feature type="domain" description="ATPase dynein-related AAA" evidence="1">
    <location>
        <begin position="222"/>
        <end position="394"/>
    </location>
</feature>
<dbReference type="KEGG" id="clt:CM240_0647"/>
<dbReference type="STRING" id="1216932.CM240_0647"/>
<dbReference type="PANTHER" id="PTHR37291">
    <property type="entry name" value="5-METHYLCYTOSINE-SPECIFIC RESTRICTION ENZYME B"/>
    <property type="match status" value="1"/>
</dbReference>
<dbReference type="InterPro" id="IPR052934">
    <property type="entry name" value="Methyl-DNA_Rec/Restrict_Enz"/>
</dbReference>
<dbReference type="Pfam" id="PF20296">
    <property type="entry name" value="MTaX1"/>
    <property type="match status" value="1"/>
</dbReference>
<accession>W6S0K0</accession>
<organism evidence="3 4">
    <name type="scientific">Clostridium bornimense</name>
    <dbReference type="NCBI Taxonomy" id="1216932"/>
    <lineage>
        <taxon>Bacteria</taxon>
        <taxon>Bacillati</taxon>
        <taxon>Bacillota</taxon>
        <taxon>Clostridia</taxon>
        <taxon>Eubacteriales</taxon>
        <taxon>Clostridiaceae</taxon>
        <taxon>Clostridium</taxon>
    </lineage>
</organism>
<dbReference type="Pfam" id="PF07728">
    <property type="entry name" value="AAA_5"/>
    <property type="match status" value="1"/>
</dbReference>
<dbReference type="OrthoDB" id="9781481at2"/>
<evidence type="ECO:0000313" key="3">
    <source>
        <dbReference type="EMBL" id="CDM67812.1"/>
    </source>
</evidence>
<dbReference type="RefSeq" id="WP_051483659.1">
    <property type="nucleotide sequence ID" value="NZ_HG917868.1"/>
</dbReference>